<keyword evidence="5" id="KW-0418">Kinase</keyword>
<dbReference type="OrthoDB" id="231918at2"/>
<feature type="domain" description="PAC" evidence="10">
    <location>
        <begin position="417"/>
        <end position="469"/>
    </location>
</feature>
<evidence type="ECO:0000256" key="3">
    <source>
        <dbReference type="ARBA" id="ARBA00022553"/>
    </source>
</evidence>
<feature type="domain" description="PAC" evidence="10">
    <location>
        <begin position="796"/>
        <end position="848"/>
    </location>
</feature>
<accession>A0A5C1ASH3</accession>
<evidence type="ECO:0000256" key="6">
    <source>
        <dbReference type="SAM" id="Coils"/>
    </source>
</evidence>
<dbReference type="Gene3D" id="3.30.450.20">
    <property type="entry name" value="PAS domain"/>
    <property type="match status" value="8"/>
</dbReference>
<evidence type="ECO:0000256" key="7">
    <source>
        <dbReference type="SAM" id="Phobius"/>
    </source>
</evidence>
<protein>
    <recommendedName>
        <fullName evidence="2">histidine kinase</fullName>
        <ecNumber evidence="2">2.7.13.3</ecNumber>
    </recommendedName>
</protein>
<dbReference type="KEGG" id="lrs:PX52LOC_07697"/>
<dbReference type="FunFam" id="1.10.287.130:FF:000070">
    <property type="entry name" value="Histidine kinase sensor protein"/>
    <property type="match status" value="1"/>
</dbReference>
<feature type="domain" description="PAC" evidence="10">
    <location>
        <begin position="923"/>
        <end position="973"/>
    </location>
</feature>
<dbReference type="CDD" id="cd00082">
    <property type="entry name" value="HisKA"/>
    <property type="match status" value="1"/>
</dbReference>
<dbReference type="PROSITE" id="PS50113">
    <property type="entry name" value="PAC"/>
    <property type="match status" value="8"/>
</dbReference>
<dbReference type="InterPro" id="IPR003661">
    <property type="entry name" value="HisK_dim/P_dom"/>
</dbReference>
<dbReference type="EC" id="2.7.13.3" evidence="2"/>
<feature type="domain" description="PAS" evidence="9">
    <location>
        <begin position="721"/>
        <end position="792"/>
    </location>
</feature>
<dbReference type="InterPro" id="IPR004358">
    <property type="entry name" value="Sig_transdc_His_kin-like_C"/>
</dbReference>
<dbReference type="Pfam" id="PF00512">
    <property type="entry name" value="HisKA"/>
    <property type="match status" value="1"/>
</dbReference>
<dbReference type="Pfam" id="PF08447">
    <property type="entry name" value="PAS_3"/>
    <property type="match status" value="4"/>
</dbReference>
<dbReference type="SMART" id="SM00388">
    <property type="entry name" value="HisKA"/>
    <property type="match status" value="1"/>
</dbReference>
<dbReference type="FunFam" id="3.30.565.10:FF:000006">
    <property type="entry name" value="Sensor histidine kinase WalK"/>
    <property type="match status" value="1"/>
</dbReference>
<dbReference type="NCBIfam" id="TIGR00229">
    <property type="entry name" value="sensory_box"/>
    <property type="match status" value="8"/>
</dbReference>
<dbReference type="InterPro" id="IPR003594">
    <property type="entry name" value="HATPase_dom"/>
</dbReference>
<keyword evidence="7" id="KW-0812">Transmembrane</keyword>
<dbReference type="CDD" id="cd00130">
    <property type="entry name" value="PAS"/>
    <property type="match status" value="8"/>
</dbReference>
<dbReference type="Pfam" id="PF08448">
    <property type="entry name" value="PAS_4"/>
    <property type="match status" value="3"/>
</dbReference>
<dbReference type="EMBL" id="CP042425">
    <property type="protein sequence ID" value="QEL20592.1"/>
    <property type="molecule type" value="Genomic_DNA"/>
</dbReference>
<dbReference type="PROSITE" id="PS50112">
    <property type="entry name" value="PAS"/>
    <property type="match status" value="3"/>
</dbReference>
<dbReference type="GO" id="GO:0000155">
    <property type="term" value="F:phosphorelay sensor kinase activity"/>
    <property type="evidence" value="ECO:0007669"/>
    <property type="project" value="InterPro"/>
</dbReference>
<feature type="transmembrane region" description="Helical" evidence="7">
    <location>
        <begin position="28"/>
        <end position="49"/>
    </location>
</feature>
<keyword evidence="12" id="KW-1185">Reference proteome</keyword>
<evidence type="ECO:0000256" key="5">
    <source>
        <dbReference type="ARBA" id="ARBA00022777"/>
    </source>
</evidence>
<keyword evidence="6" id="KW-0175">Coiled coil</keyword>
<feature type="domain" description="PAS" evidence="9">
    <location>
        <begin position="89"/>
        <end position="137"/>
    </location>
</feature>
<dbReference type="InterPro" id="IPR005467">
    <property type="entry name" value="His_kinase_dom"/>
</dbReference>
<dbReference type="SUPFAM" id="SSF55785">
    <property type="entry name" value="PYP-like sensor domain (PAS domain)"/>
    <property type="match status" value="8"/>
</dbReference>
<keyword evidence="7" id="KW-0472">Membrane</keyword>
<organism evidence="11 12">
    <name type="scientific">Limnoglobus roseus</name>
    <dbReference type="NCBI Taxonomy" id="2598579"/>
    <lineage>
        <taxon>Bacteria</taxon>
        <taxon>Pseudomonadati</taxon>
        <taxon>Planctomycetota</taxon>
        <taxon>Planctomycetia</taxon>
        <taxon>Gemmatales</taxon>
        <taxon>Gemmataceae</taxon>
        <taxon>Limnoglobus</taxon>
    </lineage>
</organism>
<dbReference type="RefSeq" id="WP_149114868.1">
    <property type="nucleotide sequence ID" value="NZ_CP042425.1"/>
</dbReference>
<dbReference type="InterPro" id="IPR036097">
    <property type="entry name" value="HisK_dim/P_sf"/>
</dbReference>
<dbReference type="PRINTS" id="PR00344">
    <property type="entry name" value="BCTRLSENSOR"/>
</dbReference>
<dbReference type="SMART" id="SM00091">
    <property type="entry name" value="PAS"/>
    <property type="match status" value="7"/>
</dbReference>
<sequence>MLTARPQDSPSAVFRTGTTLRDTPVRIAAAYVTFGVLWIWLSDTALAWLKLPGDLGYWAATGKGTAFVLLSAAVVFLTARREVRALLHAACLLDAVAKATTDAVVVKDAAGRYLFCNAAAAQIVGRPVAEIVGRDQVAVFGAAGGRMTERDQRIMQSGVGEEYEEPLTVGGRERTYHVVKAPYLDARGSVAAMVGVYRDVTERNRAEAEVRHARLMLRLVLDTVPQGVFWKDAQSRHLGCNAVVARALGFDSPEQLVGRTDAEIPSLGPGQAARYMRDDQEVIRTGTARLRGREQLTRADGSTVWLETHKLPLRDDTGRVVGVIGTWEDVTERRQTEEALRESEGQFRATFEQAAVGMAHVGLDGRFVRANERFAAITGLTREELLAATFQGITHPDDLAADLSLVGRLLAGEVPFYSLEKRYLQKGGGVVWVNLTVSLRRDERGEPIYFISVVEDITARKWTEAALRDSERRFRATAAAAPVAFWETDPDMLCTFLSCGWQELTGQDPADGLGLGWLAMTHSDDAAAAEAAFRAANDRRQAVDIDYRVRRADGRYAWVVDRARPRFGPAGEFLGMVGAVIDIDARKQAVAALRASEGRLRLFVEHAPAALAMFDRDMRYLVASRRWISDYRLQDTDLTGRSHYDLFPEIPDEWRAVHARGLAGEVVRADRDSFRRADGSVQWLRWEVRPWHDAAWAVAGIVMFADDITAGVEAEAALRESEERVRATFEQAAVGIAHIDPAGRFVWVNERYAALTGYTRAELVAGLTLDAVTHPDDRPRDAEGIARLTAGETQAYAPEKRFVRKDGSLCWVQVTVSAPRLPDGRVVHLIGVAQDITDRKRAEAALRESEERFRNLVEFLPDAVFLNVGGRVAFCNPACVRLFGAADATDLIGKTPFDLHPPEWHDILRRRVTSQEATGEPVPGIEEEVLRLDGRRVPVYVAALPVMDRGVRALLVVLHDLTERKRAEAQLHQQELMIREAGELAHVGGWGFDPATGRGDWTEETARIHTLPPAAEASVAEGLSFYAGEDRARIEAAVAAAAADGTPYDLELRLTAADGLEKWVRTICRPIVDGGRVVRVRGSIQDITDRKRTEEEIRALNADLERRVRDRTAELVAANAELESFSYSVSHDLRSPIRHITGFAAIVLEACGPQLPPENHGHLEQVVKAARRMGQLVDDLLKFSRLGRRSLCRQAVDTGRLVDDCLREVLPNPAGRRIETRVGDLPACFGDPGLLRQVWINLLSNAVKYTGRRDPAVIQVGATATPDGVAYFVQDNGAGFDMRYAHKLFGVFQRLHRAEEFEGTGIGLALVQRIVHQHGGRAWAEAEPGKGATFWFTLGRPG</sequence>
<dbReference type="FunFam" id="3.30.450.20:FF:000099">
    <property type="entry name" value="Sensory box sensor histidine kinase"/>
    <property type="match status" value="1"/>
</dbReference>
<dbReference type="InterPro" id="IPR013656">
    <property type="entry name" value="PAS_4"/>
</dbReference>
<feature type="domain" description="PAC" evidence="10">
    <location>
        <begin position="290"/>
        <end position="342"/>
    </location>
</feature>
<dbReference type="Gene3D" id="1.10.287.130">
    <property type="match status" value="1"/>
</dbReference>
<dbReference type="SUPFAM" id="SSF47384">
    <property type="entry name" value="Homodimeric domain of signal transducing histidine kinase"/>
    <property type="match status" value="1"/>
</dbReference>
<feature type="domain" description="PAC" evidence="10">
    <location>
        <begin position="1048"/>
        <end position="1099"/>
    </location>
</feature>
<dbReference type="InterPro" id="IPR035965">
    <property type="entry name" value="PAS-like_dom_sf"/>
</dbReference>
<keyword evidence="3" id="KW-0597">Phosphoprotein</keyword>
<dbReference type="InterPro" id="IPR013655">
    <property type="entry name" value="PAS_fold_3"/>
</dbReference>
<evidence type="ECO:0000313" key="11">
    <source>
        <dbReference type="EMBL" id="QEL20592.1"/>
    </source>
</evidence>
<feature type="domain" description="PAC" evidence="10">
    <location>
        <begin position="543"/>
        <end position="595"/>
    </location>
</feature>
<keyword evidence="4" id="KW-0808">Transferase</keyword>
<dbReference type="Proteomes" id="UP000324974">
    <property type="component" value="Chromosome"/>
</dbReference>
<dbReference type="InterPro" id="IPR000014">
    <property type="entry name" value="PAS"/>
</dbReference>
<name>A0A5C1ASH3_9BACT</name>
<feature type="domain" description="PAS" evidence="9">
    <location>
        <begin position="343"/>
        <end position="413"/>
    </location>
</feature>
<reference evidence="12" key="1">
    <citation type="submission" date="2019-08" db="EMBL/GenBank/DDBJ databases">
        <title>Limnoglobus roseus gen. nov., sp. nov., a novel freshwater planctomycete with a giant genome from the family Gemmataceae.</title>
        <authorList>
            <person name="Kulichevskaya I.S."/>
            <person name="Naumoff D.G."/>
            <person name="Miroshnikov K."/>
            <person name="Ivanova A."/>
            <person name="Philippov D.A."/>
            <person name="Hakobyan A."/>
            <person name="Rijpstra I.C."/>
            <person name="Sinninghe Damste J.S."/>
            <person name="Liesack W."/>
            <person name="Dedysh S.N."/>
        </authorList>
    </citation>
    <scope>NUCLEOTIDE SEQUENCE [LARGE SCALE GENOMIC DNA]</scope>
    <source>
        <strain evidence="12">PX52</strain>
    </source>
</reference>
<evidence type="ECO:0000256" key="1">
    <source>
        <dbReference type="ARBA" id="ARBA00000085"/>
    </source>
</evidence>
<proteinExistence type="predicted"/>
<feature type="domain" description="Histidine kinase" evidence="8">
    <location>
        <begin position="1128"/>
        <end position="1342"/>
    </location>
</feature>
<evidence type="ECO:0000256" key="4">
    <source>
        <dbReference type="ARBA" id="ARBA00022679"/>
    </source>
</evidence>
<dbReference type="InterPro" id="IPR052162">
    <property type="entry name" value="Sensor_kinase/Photoreceptor"/>
</dbReference>
<evidence type="ECO:0000259" key="10">
    <source>
        <dbReference type="PROSITE" id="PS50113"/>
    </source>
</evidence>
<comment type="catalytic activity">
    <reaction evidence="1">
        <text>ATP + protein L-histidine = ADP + protein N-phospho-L-histidine.</text>
        <dbReference type="EC" id="2.7.13.3"/>
    </reaction>
</comment>
<dbReference type="SMART" id="SM00387">
    <property type="entry name" value="HATPase_c"/>
    <property type="match status" value="1"/>
</dbReference>
<dbReference type="InterPro" id="IPR000700">
    <property type="entry name" value="PAS-assoc_C"/>
</dbReference>
<gene>
    <name evidence="11" type="ORF">PX52LOC_07697</name>
</gene>
<evidence type="ECO:0000313" key="12">
    <source>
        <dbReference type="Proteomes" id="UP000324974"/>
    </source>
</evidence>
<dbReference type="Pfam" id="PF00989">
    <property type="entry name" value="PAS"/>
    <property type="match status" value="1"/>
</dbReference>
<dbReference type="SUPFAM" id="SSF55874">
    <property type="entry name" value="ATPase domain of HSP90 chaperone/DNA topoisomerase II/histidine kinase"/>
    <property type="match status" value="1"/>
</dbReference>
<dbReference type="Pfam" id="PF02518">
    <property type="entry name" value="HATPase_c"/>
    <property type="match status" value="1"/>
</dbReference>
<dbReference type="Gene3D" id="2.10.70.100">
    <property type="match status" value="1"/>
</dbReference>
<dbReference type="PROSITE" id="PS50109">
    <property type="entry name" value="HIS_KIN"/>
    <property type="match status" value="1"/>
</dbReference>
<keyword evidence="7" id="KW-1133">Transmembrane helix</keyword>
<dbReference type="SMART" id="SM00086">
    <property type="entry name" value="PAC"/>
    <property type="match status" value="7"/>
</dbReference>
<evidence type="ECO:0000256" key="2">
    <source>
        <dbReference type="ARBA" id="ARBA00012438"/>
    </source>
</evidence>
<feature type="domain" description="PAC" evidence="10">
    <location>
        <begin position="159"/>
        <end position="212"/>
    </location>
</feature>
<dbReference type="Gene3D" id="3.30.565.10">
    <property type="entry name" value="Histidine kinase-like ATPase, C-terminal domain"/>
    <property type="match status" value="1"/>
</dbReference>
<dbReference type="PANTHER" id="PTHR43304:SF1">
    <property type="entry name" value="PAC DOMAIN-CONTAINING PROTEIN"/>
    <property type="match status" value="1"/>
</dbReference>
<dbReference type="InterPro" id="IPR036890">
    <property type="entry name" value="HATPase_C_sf"/>
</dbReference>
<feature type="domain" description="PAC" evidence="10">
    <location>
        <begin position="668"/>
        <end position="720"/>
    </location>
</feature>
<feature type="coiled-coil region" evidence="6">
    <location>
        <begin position="1090"/>
        <end position="1121"/>
    </location>
</feature>
<dbReference type="Gene3D" id="6.10.250.490">
    <property type="match status" value="1"/>
</dbReference>
<dbReference type="GO" id="GO:0006355">
    <property type="term" value="P:regulation of DNA-templated transcription"/>
    <property type="evidence" value="ECO:0007669"/>
    <property type="project" value="InterPro"/>
</dbReference>
<evidence type="ECO:0000259" key="9">
    <source>
        <dbReference type="PROSITE" id="PS50112"/>
    </source>
</evidence>
<evidence type="ECO:0000259" key="8">
    <source>
        <dbReference type="PROSITE" id="PS50109"/>
    </source>
</evidence>
<dbReference type="PANTHER" id="PTHR43304">
    <property type="entry name" value="PHYTOCHROME-LIKE PROTEIN CPH1"/>
    <property type="match status" value="1"/>
</dbReference>
<dbReference type="InterPro" id="IPR001610">
    <property type="entry name" value="PAC"/>
</dbReference>
<dbReference type="InterPro" id="IPR013767">
    <property type="entry name" value="PAS_fold"/>
</dbReference>
<feature type="transmembrane region" description="Helical" evidence="7">
    <location>
        <begin position="55"/>
        <end position="77"/>
    </location>
</feature>